<feature type="repeat" description="PPR" evidence="2">
    <location>
        <begin position="258"/>
        <end position="292"/>
    </location>
</feature>
<protein>
    <recommendedName>
        <fullName evidence="5">Pentatricopeptide repeat-containing protein</fullName>
    </recommendedName>
</protein>
<reference evidence="3 4" key="1">
    <citation type="submission" date="2021-09" db="EMBL/GenBank/DDBJ databases">
        <title>Genomic insights and catalytic innovation underlie evolution of tropane alkaloids biosynthesis.</title>
        <authorList>
            <person name="Wang Y.-J."/>
            <person name="Tian T."/>
            <person name="Huang J.-P."/>
            <person name="Huang S.-X."/>
        </authorList>
    </citation>
    <scope>NUCLEOTIDE SEQUENCE [LARGE SCALE GENOMIC DNA]</scope>
    <source>
        <strain evidence="3">KIB-2018</strain>
        <tissue evidence="3">Leaf</tissue>
    </source>
</reference>
<dbReference type="PANTHER" id="PTHR47926:SF453">
    <property type="entry name" value="PENTATRICOPEPTIDE REPEAT (PPR) SUPERFAMILY PROTEIN"/>
    <property type="match status" value="1"/>
</dbReference>
<evidence type="ECO:0008006" key="5">
    <source>
        <dbReference type="Google" id="ProtNLM"/>
    </source>
</evidence>
<dbReference type="NCBIfam" id="TIGR00756">
    <property type="entry name" value="PPR"/>
    <property type="match status" value="6"/>
</dbReference>
<dbReference type="GO" id="GO:0009451">
    <property type="term" value="P:RNA modification"/>
    <property type="evidence" value="ECO:0007669"/>
    <property type="project" value="InterPro"/>
</dbReference>
<dbReference type="Pfam" id="PF13041">
    <property type="entry name" value="PPR_2"/>
    <property type="match status" value="3"/>
</dbReference>
<feature type="repeat" description="PPR" evidence="2">
    <location>
        <begin position="188"/>
        <end position="222"/>
    </location>
</feature>
<dbReference type="Gene3D" id="1.25.40.10">
    <property type="entry name" value="Tetratricopeptide repeat domain"/>
    <property type="match status" value="4"/>
</dbReference>
<dbReference type="InterPro" id="IPR046960">
    <property type="entry name" value="PPR_At4g14850-like_plant"/>
</dbReference>
<gene>
    <name evidence="3" type="ORF">K2173_010966</name>
</gene>
<dbReference type="GO" id="GO:0099402">
    <property type="term" value="P:plant organ development"/>
    <property type="evidence" value="ECO:0007669"/>
    <property type="project" value="UniProtKB-ARBA"/>
</dbReference>
<evidence type="ECO:0000256" key="1">
    <source>
        <dbReference type="ARBA" id="ARBA00022737"/>
    </source>
</evidence>
<dbReference type="FunFam" id="1.25.40.10:FF:000344">
    <property type="entry name" value="Pentatricopeptide repeat-containing protein"/>
    <property type="match status" value="1"/>
</dbReference>
<dbReference type="EMBL" id="JAIWQS010000007">
    <property type="protein sequence ID" value="KAJ8760110.1"/>
    <property type="molecule type" value="Genomic_DNA"/>
</dbReference>
<dbReference type="PANTHER" id="PTHR47926">
    <property type="entry name" value="PENTATRICOPEPTIDE REPEAT-CONTAINING PROTEIN"/>
    <property type="match status" value="1"/>
</dbReference>
<sequence length="459" mass="51708">MGATVRMKRSCLLSEDSDFSIYQIALWLKKFLRARALRSNRQIHAVLVTSGIGLNVFSLGSKLLGVYASCGEMKSAIRVFEKIQYPNAFALNWMILASAFNGDYKDAIGYFCLMQKSMHIYNKFTFSIVLKACIGLLDVKKGKEVHAIVKQLGLDNDVFMADALVDMYSKCGSVCHARKVFDRMVKRDVTSWTSMICGYCIVGKVDQALIFFERMKMDGLEPNDFTWNTMIAGYARRGDSYEAFSFLSRMTGAGLLPNLVTWNTMISGFVESQRAVEAVRVFCNMLASGIRPNIVTLTGLLPAYGTIGSIQRGKEIHGLIYRMGLYSNVFLVSALIDMYSKCGSVKDARNIFDKIRYKNVASWNAMIGCYGKHGMVENSMQLFERMQEEGIWANDTTLITILSACSHNCCLEDGLRIFSLMKERYGIEPKREHYTCVIGMLCRSGRMVEACELMKQMNT</sequence>
<dbReference type="Proteomes" id="UP001159364">
    <property type="component" value="Linkage Group LG07"/>
</dbReference>
<organism evidence="3 4">
    <name type="scientific">Erythroxylum novogranatense</name>
    <dbReference type="NCBI Taxonomy" id="1862640"/>
    <lineage>
        <taxon>Eukaryota</taxon>
        <taxon>Viridiplantae</taxon>
        <taxon>Streptophyta</taxon>
        <taxon>Embryophyta</taxon>
        <taxon>Tracheophyta</taxon>
        <taxon>Spermatophyta</taxon>
        <taxon>Magnoliopsida</taxon>
        <taxon>eudicotyledons</taxon>
        <taxon>Gunneridae</taxon>
        <taxon>Pentapetalae</taxon>
        <taxon>rosids</taxon>
        <taxon>fabids</taxon>
        <taxon>Malpighiales</taxon>
        <taxon>Erythroxylaceae</taxon>
        <taxon>Erythroxylum</taxon>
    </lineage>
</organism>
<dbReference type="InterPro" id="IPR011990">
    <property type="entry name" value="TPR-like_helical_dom_sf"/>
</dbReference>
<proteinExistence type="predicted"/>
<accession>A0AAV8T1I6</accession>
<evidence type="ECO:0000313" key="4">
    <source>
        <dbReference type="Proteomes" id="UP001159364"/>
    </source>
</evidence>
<dbReference type="Pfam" id="PF12854">
    <property type="entry name" value="PPR_1"/>
    <property type="match status" value="1"/>
</dbReference>
<dbReference type="FunFam" id="1.25.40.10:FF:000158">
    <property type="entry name" value="pentatricopeptide repeat-containing protein At2g33680"/>
    <property type="match status" value="1"/>
</dbReference>
<evidence type="ECO:0000313" key="3">
    <source>
        <dbReference type="EMBL" id="KAJ8760110.1"/>
    </source>
</evidence>
<evidence type="ECO:0000256" key="2">
    <source>
        <dbReference type="PROSITE-ProRule" id="PRU00708"/>
    </source>
</evidence>
<comment type="caution">
    <text evidence="3">The sequence shown here is derived from an EMBL/GenBank/DDBJ whole genome shotgun (WGS) entry which is preliminary data.</text>
</comment>
<keyword evidence="4" id="KW-1185">Reference proteome</keyword>
<dbReference type="AlphaFoldDB" id="A0AAV8T1I6"/>
<feature type="repeat" description="PPR" evidence="2">
    <location>
        <begin position="223"/>
        <end position="257"/>
    </location>
</feature>
<keyword evidence="1" id="KW-0677">Repeat</keyword>
<dbReference type="PROSITE" id="PS51375">
    <property type="entry name" value="PPR"/>
    <property type="match status" value="4"/>
</dbReference>
<dbReference type="GO" id="GO:0003723">
    <property type="term" value="F:RNA binding"/>
    <property type="evidence" value="ECO:0007669"/>
    <property type="project" value="InterPro"/>
</dbReference>
<feature type="repeat" description="PPR" evidence="2">
    <location>
        <begin position="359"/>
        <end position="393"/>
    </location>
</feature>
<name>A0AAV8T1I6_9ROSI</name>
<dbReference type="InterPro" id="IPR002885">
    <property type="entry name" value="PPR_rpt"/>
</dbReference>